<dbReference type="STRING" id="112498.A0A2D3V8V0"/>
<dbReference type="EMBL" id="FJUY01000016">
    <property type="protein sequence ID" value="CZT23350.1"/>
    <property type="molecule type" value="Genomic_DNA"/>
</dbReference>
<dbReference type="PROSITE" id="PS50850">
    <property type="entry name" value="MFS"/>
    <property type="match status" value="1"/>
</dbReference>
<dbReference type="GO" id="GO:0015113">
    <property type="term" value="F:nitrite transmembrane transporter activity"/>
    <property type="evidence" value="ECO:0007669"/>
    <property type="project" value="InterPro"/>
</dbReference>
<dbReference type="InterPro" id="IPR004737">
    <property type="entry name" value="NO3_transporter_NarK/NarU-like"/>
</dbReference>
<keyword evidence="3 8" id="KW-0813">Transport</keyword>
<feature type="domain" description="Major facilitator superfamily (MFS) profile" evidence="10">
    <location>
        <begin position="32"/>
        <end position="510"/>
    </location>
</feature>
<protein>
    <recommendedName>
        <fullName evidence="8">Nitrate/nitrite transporter</fullName>
    </recommendedName>
</protein>
<dbReference type="InterPro" id="IPR020846">
    <property type="entry name" value="MFS_dom"/>
</dbReference>
<dbReference type="SUPFAM" id="SSF103473">
    <property type="entry name" value="MFS general substrate transporter"/>
    <property type="match status" value="1"/>
</dbReference>
<feature type="transmembrane region" description="Helical" evidence="8">
    <location>
        <begin position="486"/>
        <end position="506"/>
    </location>
</feature>
<dbReference type="RefSeq" id="XP_023630074.1">
    <property type="nucleotide sequence ID" value="XM_023774306.1"/>
</dbReference>
<evidence type="ECO:0000256" key="8">
    <source>
        <dbReference type="RuleBase" id="RU366033"/>
    </source>
</evidence>
<dbReference type="Gene3D" id="1.20.1250.20">
    <property type="entry name" value="MFS general substrate transporter like domains"/>
    <property type="match status" value="2"/>
</dbReference>
<keyword evidence="7 8" id="KW-0472">Membrane</keyword>
<feature type="transmembrane region" description="Helical" evidence="8">
    <location>
        <begin position="191"/>
        <end position="214"/>
    </location>
</feature>
<evidence type="ECO:0000256" key="4">
    <source>
        <dbReference type="ARBA" id="ARBA00022692"/>
    </source>
</evidence>
<dbReference type="Pfam" id="PF07690">
    <property type="entry name" value="MFS_1"/>
    <property type="match status" value="1"/>
</dbReference>
<gene>
    <name evidence="11" type="ORF">RCC_09063</name>
</gene>
<dbReference type="GeneID" id="35604139"/>
<dbReference type="GO" id="GO:0005886">
    <property type="term" value="C:plasma membrane"/>
    <property type="evidence" value="ECO:0007669"/>
    <property type="project" value="UniProtKB-SubCell"/>
</dbReference>
<feature type="transmembrane region" description="Helical" evidence="8">
    <location>
        <begin position="99"/>
        <end position="121"/>
    </location>
</feature>
<dbReference type="Proteomes" id="UP000225277">
    <property type="component" value="Unassembled WGS sequence"/>
</dbReference>
<evidence type="ECO:0000256" key="6">
    <source>
        <dbReference type="ARBA" id="ARBA00023063"/>
    </source>
</evidence>
<feature type="transmembrane region" description="Helical" evidence="8">
    <location>
        <begin position="70"/>
        <end position="87"/>
    </location>
</feature>
<keyword evidence="12" id="KW-1185">Reference proteome</keyword>
<dbReference type="CDD" id="cd17341">
    <property type="entry name" value="MFS_NRT2_like"/>
    <property type="match status" value="1"/>
</dbReference>
<name>A0A2D3V8V0_9PEZI</name>
<reference evidence="11 12" key="1">
    <citation type="submission" date="2016-03" db="EMBL/GenBank/DDBJ databases">
        <authorList>
            <person name="Ploux O."/>
        </authorList>
    </citation>
    <scope>NUCLEOTIDE SEQUENCE [LARGE SCALE GENOMIC DNA]</scope>
    <source>
        <strain evidence="11 12">URUG2</strain>
    </source>
</reference>
<sequence length="516" mass="55758">MASLWQAPEVNPITKKARSVPFFNPIDQYGRVFFFSWFGFLLAFWSWYAFPPLLHDVIMKDLGLTKIQVQNSNIVALAATLGVRLIAGPACDRFGPRKTFAGCLLIGAIPTFLAGTVYNVGQLYACRFFIGILGGSFVPCQVWTTGFYDKNIVGTANSLTAGLGNAGGGITYFVMPAIYDSLHLDRGLSPHVAWRVTFIVPGIIITAVAIALLFCCQDTPTGKWADRHQVAEHSLREHGLDGAIVDIPGHVNDLKSNDSDSGSGTATPMNVADEEKKLPQTRGVFAENEAQMGEQQMLDTVRSEVVQKPSLTQILRVSFSPSVLALGAAYFCTFGAELAVNSNLGNYYQNQFPASQKADASNWAAMFGLMNVVFRPLGGVVADIAYGYTKSVWVKKALLHSYAFITGAFLIAIGQVRFKDVTSLVCLIGVGMAFFLEGANGLTFAVVPHVHPSANGVVSGFVGACGNLGGIMFALVFRYFPADYNQAMWIIGVVIMALQAVTFWIPPLSKNQIGGR</sequence>
<dbReference type="InterPro" id="IPR036259">
    <property type="entry name" value="MFS_trans_sf"/>
</dbReference>
<proteinExistence type="inferred from homology"/>
<evidence type="ECO:0000256" key="2">
    <source>
        <dbReference type="ARBA" id="ARBA00008432"/>
    </source>
</evidence>
<evidence type="ECO:0000259" key="10">
    <source>
        <dbReference type="PROSITE" id="PS50850"/>
    </source>
</evidence>
<dbReference type="PANTHER" id="PTHR23515">
    <property type="entry name" value="HIGH-AFFINITY NITRATE TRANSPORTER 2.3"/>
    <property type="match status" value="1"/>
</dbReference>
<evidence type="ECO:0000256" key="3">
    <source>
        <dbReference type="ARBA" id="ARBA00022448"/>
    </source>
</evidence>
<dbReference type="OrthoDB" id="434240at2759"/>
<feature type="transmembrane region" description="Helical" evidence="8">
    <location>
        <begin position="457"/>
        <end position="480"/>
    </location>
</feature>
<evidence type="ECO:0000256" key="9">
    <source>
        <dbReference type="SAM" id="MobiDB-lite"/>
    </source>
</evidence>
<accession>A0A2D3V8V0</accession>
<evidence type="ECO:0000256" key="1">
    <source>
        <dbReference type="ARBA" id="ARBA00004141"/>
    </source>
</evidence>
<dbReference type="InterPro" id="IPR044772">
    <property type="entry name" value="NO3_transporter"/>
</dbReference>
<dbReference type="GO" id="GO:0042128">
    <property type="term" value="P:nitrate assimilation"/>
    <property type="evidence" value="ECO:0007669"/>
    <property type="project" value="UniProtKB-UniRule"/>
</dbReference>
<feature type="transmembrane region" description="Helical" evidence="8">
    <location>
        <begin position="160"/>
        <end position="179"/>
    </location>
</feature>
<feature type="transmembrane region" description="Helical" evidence="8">
    <location>
        <begin position="397"/>
        <end position="416"/>
    </location>
</feature>
<dbReference type="AlphaFoldDB" id="A0A2D3V8V0"/>
<organism evidence="11 12">
    <name type="scientific">Ramularia collo-cygni</name>
    <dbReference type="NCBI Taxonomy" id="112498"/>
    <lineage>
        <taxon>Eukaryota</taxon>
        <taxon>Fungi</taxon>
        <taxon>Dikarya</taxon>
        <taxon>Ascomycota</taxon>
        <taxon>Pezizomycotina</taxon>
        <taxon>Dothideomycetes</taxon>
        <taxon>Dothideomycetidae</taxon>
        <taxon>Mycosphaerellales</taxon>
        <taxon>Mycosphaerellaceae</taxon>
        <taxon>Ramularia</taxon>
    </lineage>
</organism>
<evidence type="ECO:0000313" key="12">
    <source>
        <dbReference type="Proteomes" id="UP000225277"/>
    </source>
</evidence>
<keyword evidence="6 8" id="KW-0534">Nitrate assimilation</keyword>
<dbReference type="NCBIfam" id="TIGR00886">
    <property type="entry name" value="2A0108"/>
    <property type="match status" value="1"/>
</dbReference>
<evidence type="ECO:0000256" key="7">
    <source>
        <dbReference type="ARBA" id="ARBA00023136"/>
    </source>
</evidence>
<feature type="region of interest" description="Disordered" evidence="9">
    <location>
        <begin position="255"/>
        <end position="274"/>
    </location>
</feature>
<feature type="transmembrane region" description="Helical" evidence="8">
    <location>
        <begin position="127"/>
        <end position="148"/>
    </location>
</feature>
<feature type="transmembrane region" description="Helical" evidence="8">
    <location>
        <begin position="32"/>
        <end position="50"/>
    </location>
</feature>
<keyword evidence="4 8" id="KW-0812">Transmembrane</keyword>
<feature type="compositionally biased region" description="Polar residues" evidence="9">
    <location>
        <begin position="259"/>
        <end position="268"/>
    </location>
</feature>
<comment type="similarity">
    <text evidence="2 8">Belongs to the major facilitator superfamily. Nitrate/nitrite porter (TC 2.A.1.8) family.</text>
</comment>
<feature type="transmembrane region" description="Helical" evidence="8">
    <location>
        <begin position="422"/>
        <end position="445"/>
    </location>
</feature>
<comment type="subcellular location">
    <subcellularLocation>
        <location evidence="8">Cell membrane</location>
        <topology evidence="8">Multi-pass membrane protein</topology>
    </subcellularLocation>
    <subcellularLocation>
        <location evidence="1">Membrane</location>
        <topology evidence="1">Multi-pass membrane protein</topology>
    </subcellularLocation>
</comment>
<keyword evidence="8" id="KW-1003">Cell membrane</keyword>
<evidence type="ECO:0000256" key="5">
    <source>
        <dbReference type="ARBA" id="ARBA00022989"/>
    </source>
</evidence>
<dbReference type="InterPro" id="IPR011701">
    <property type="entry name" value="MFS"/>
</dbReference>
<dbReference type="GO" id="GO:0015112">
    <property type="term" value="F:nitrate transmembrane transporter activity"/>
    <property type="evidence" value="ECO:0007669"/>
    <property type="project" value="UniProtKB-UniRule"/>
</dbReference>
<feature type="transmembrane region" description="Helical" evidence="8">
    <location>
        <begin position="360"/>
        <end position="385"/>
    </location>
</feature>
<keyword evidence="5 8" id="KW-1133">Transmembrane helix</keyword>
<evidence type="ECO:0000313" key="11">
    <source>
        <dbReference type="EMBL" id="CZT23350.1"/>
    </source>
</evidence>